<dbReference type="Proteomes" id="UP000317155">
    <property type="component" value="Unassembled WGS sequence"/>
</dbReference>
<evidence type="ECO:0000313" key="2">
    <source>
        <dbReference type="EMBL" id="TRO83185.1"/>
    </source>
</evidence>
<dbReference type="Pfam" id="PF11902">
    <property type="entry name" value="DUF3422"/>
    <property type="match status" value="1"/>
</dbReference>
<protein>
    <submittedName>
        <fullName evidence="2">DUF3422 domain-containing protein</fullName>
    </submittedName>
</protein>
<accession>A0A550JJ01</accession>
<evidence type="ECO:0000256" key="1">
    <source>
        <dbReference type="SAM" id="Phobius"/>
    </source>
</evidence>
<keyword evidence="1" id="KW-0812">Transmembrane</keyword>
<keyword evidence="3" id="KW-1185">Reference proteome</keyword>
<keyword evidence="1" id="KW-0472">Membrane</keyword>
<feature type="transmembrane region" description="Helical" evidence="1">
    <location>
        <begin position="406"/>
        <end position="424"/>
    </location>
</feature>
<keyword evidence="1" id="KW-1133">Transmembrane helix</keyword>
<dbReference type="AlphaFoldDB" id="A0A550JJ01"/>
<dbReference type="RefSeq" id="WP_092055806.1">
    <property type="nucleotide sequence ID" value="NZ_FOJJ01000012.1"/>
</dbReference>
<dbReference type="EMBL" id="VJVV01000002">
    <property type="protein sequence ID" value="TRO83185.1"/>
    <property type="molecule type" value="Genomic_DNA"/>
</dbReference>
<feature type="transmembrane region" description="Helical" evidence="1">
    <location>
        <begin position="372"/>
        <end position="394"/>
    </location>
</feature>
<comment type="caution">
    <text evidence="2">The sequence shown here is derived from an EMBL/GenBank/DDBJ whole genome shotgun (WGS) entry which is preliminary data.</text>
</comment>
<sequence>MSSTETVPSLPFAIHPLRDALYDELHARPFHLVATPQKLTHLAFRATVAELDCSFNQLRDLCRRYSVNQPRTETPFFLQNFGQFTVRWERHTEFYALTFMAPESPGTEPFSEPVLNLLPNDWLHALPGQAVAAFHLVVEAANTPCETTALYRYFEGQKLVLSLPKGGKAQLCTAFKLHGDGFGRFHIRNLGIDDYQMGRLVQRVIELETYRLLAQLSLPIAKRIAPELNDLDHRLTSILSSLSTLESAREERELLDSLSQLAARIEAFRSETNYRFGATRAYHDLVLSRVQNIRETEVEEHMSVHEFLSRRLIPALRTCESVQTRLEDLSRRIERAGDLLRTRVNLTMQETNKSLLASMDRRGRLQFRMQETVEGLSVAAISYYMVGLAGYLFGGLPLAEWGLEKGVLMALSVPAVVTLVWWMTQRIKHRLIKDPLERKPPAPGS</sequence>
<gene>
    <name evidence="2" type="ORF">FL622_03635</name>
</gene>
<evidence type="ECO:0000313" key="3">
    <source>
        <dbReference type="Proteomes" id="UP000317155"/>
    </source>
</evidence>
<proteinExistence type="predicted"/>
<dbReference type="InterPro" id="IPR021830">
    <property type="entry name" value="DUF3422"/>
</dbReference>
<dbReference type="OrthoDB" id="9767470at2"/>
<reference evidence="2 3" key="1">
    <citation type="submission" date="2019-07" db="EMBL/GenBank/DDBJ databases">
        <title>Insights of Desulfuromonas acetexigens electromicrobiology.</title>
        <authorList>
            <person name="Katuri K."/>
            <person name="Sapireddy V."/>
            <person name="Shaw D.R."/>
            <person name="Saikaly P."/>
        </authorList>
    </citation>
    <scope>NUCLEOTIDE SEQUENCE [LARGE SCALE GENOMIC DNA]</scope>
    <source>
        <strain evidence="2 3">2873</strain>
    </source>
</reference>
<name>A0A550JJ01_9BACT</name>
<organism evidence="2 3">
    <name type="scientific">Trichloromonas acetexigens</name>
    <dbReference type="NCBI Taxonomy" id="38815"/>
    <lineage>
        <taxon>Bacteria</taxon>
        <taxon>Pseudomonadati</taxon>
        <taxon>Thermodesulfobacteriota</taxon>
        <taxon>Desulfuromonadia</taxon>
        <taxon>Desulfuromonadales</taxon>
        <taxon>Trichloromonadaceae</taxon>
        <taxon>Trichloromonas</taxon>
    </lineage>
</organism>